<proteinExistence type="predicted"/>
<accession>A0A2H4PA00</accession>
<gene>
    <name evidence="1" type="ORF">PBI_MAHDIA_57</name>
</gene>
<reference evidence="2" key="1">
    <citation type="submission" date="2017-10" db="EMBL/GenBank/DDBJ databases">
        <authorList>
            <person name="Banno H."/>
            <person name="Chua N.-H."/>
        </authorList>
    </citation>
    <scope>NUCLEOTIDE SEQUENCE [LARGE SCALE GENOMIC DNA]</scope>
</reference>
<evidence type="ECO:0000313" key="2">
    <source>
        <dbReference type="Proteomes" id="UP000240384"/>
    </source>
</evidence>
<organism evidence="1 2">
    <name type="scientific">Gordonia phage Mahdia</name>
    <dbReference type="NCBI Taxonomy" id="2047873"/>
    <lineage>
        <taxon>Viruses</taxon>
        <taxon>Duplodnaviria</taxon>
        <taxon>Heunggongvirae</taxon>
        <taxon>Uroviricota</taxon>
        <taxon>Caudoviricetes</taxon>
        <taxon>Gustavvirus</taxon>
        <taxon>Gustavvirus mahdia</taxon>
    </lineage>
</organism>
<dbReference type="OrthoDB" id="33766at10239"/>
<keyword evidence="2" id="KW-1185">Reference proteome</keyword>
<dbReference type="Proteomes" id="UP000240384">
    <property type="component" value="Segment"/>
</dbReference>
<evidence type="ECO:0000313" key="1">
    <source>
        <dbReference type="EMBL" id="ATW59056.1"/>
    </source>
</evidence>
<dbReference type="EMBL" id="MG198783">
    <property type="protein sequence ID" value="ATW59056.1"/>
    <property type="molecule type" value="Genomic_DNA"/>
</dbReference>
<name>A0A2H4PA00_9CAUD</name>
<sequence>MTTSPTLDLDRVRRTAYVHGRALAETASAEYQAHQRAGTFTRHYRPEDTGLEFSYEELGHAPGTWGIYATPVPFLAEREAWDADKAAELLRRLAQWGSPVLIRRFNASGTTRTSVHRDNTKTRQAYDALDGVRFKSQTIGLGSAKAYGQFAYLEADHAE</sequence>
<protein>
    <submittedName>
        <fullName evidence="1">Uncharacterized protein</fullName>
    </submittedName>
</protein>